<evidence type="ECO:0000313" key="4">
    <source>
        <dbReference type="Proteomes" id="UP000694888"/>
    </source>
</evidence>
<keyword evidence="4" id="KW-1185">Reference proteome</keyword>
<feature type="signal peptide" evidence="2">
    <location>
        <begin position="1"/>
        <end position="22"/>
    </location>
</feature>
<dbReference type="GeneID" id="101859137"/>
<dbReference type="InterPro" id="IPR035234">
    <property type="entry name" value="IgGFc-bd_N"/>
</dbReference>
<dbReference type="CDD" id="cd00055">
    <property type="entry name" value="EGF_Lam"/>
    <property type="match status" value="1"/>
</dbReference>
<dbReference type="Gene3D" id="2.170.300.10">
    <property type="entry name" value="Tie2 ligand-binding domain superfamily"/>
    <property type="match status" value="1"/>
</dbReference>
<feature type="transmembrane region" description="Helical" evidence="1">
    <location>
        <begin position="657"/>
        <end position="681"/>
    </location>
</feature>
<proteinExistence type="predicted"/>
<dbReference type="Proteomes" id="UP000694888">
    <property type="component" value="Unplaced"/>
</dbReference>
<dbReference type="InterPro" id="IPR002049">
    <property type="entry name" value="LE_dom"/>
</dbReference>
<feature type="chain" id="PRO_5046411979" evidence="2">
    <location>
        <begin position="23"/>
        <end position="700"/>
    </location>
</feature>
<evidence type="ECO:0000256" key="2">
    <source>
        <dbReference type="SAM" id="SignalP"/>
    </source>
</evidence>
<keyword evidence="1" id="KW-0812">Transmembrane</keyword>
<reference evidence="5" key="1">
    <citation type="submission" date="2025-08" db="UniProtKB">
        <authorList>
            <consortium name="RefSeq"/>
        </authorList>
    </citation>
    <scope>IDENTIFICATION</scope>
</reference>
<dbReference type="Pfam" id="PF17517">
    <property type="entry name" value="IgGFc_binding"/>
    <property type="match status" value="1"/>
</dbReference>
<sequence>MMKTLILLQVLCSLGFYNSGNATFDSKFVVLPLFLTPSERPMNNTQWSIQFLSKQGHENGSKVFCPYPGKQPYCNVSLANSSNATLNFNGITGPSQTGKTKDVLVIQTEKKTRVRVFSVLSRDCMTEYPPTPPEYWYTEYVVPIISYKAFICIISEKSTSVTIQLRTGHGKEISRREAVEEEPEQPLYGHAIHNPFDNMDLTATIHLSEYEAYLLVFRDFPALGNATGAYIKSSKPVIVYAGLSDREGELLCSDGHSITVMRCMACHGRYFLLAPFRTLEDAYHTYYVTALYRYTDVEVSNEDFSKYLLIKEVADTHRSTLAKPKLLRIVGRKRIMVTYRITLTTPDTTDSTIIQLVGANGLVSSLVIDHLSQGSDVIIGLTLVARNPEDMEMIVYNGVLNDGTHSWGTTNRNELKSSSFVSMDVQLLDSVQVHAFYSNHSKFELYVMKRMGNAAVAVDNRMVVEPITKCLLTEMHVDDGLDNDCDGRVDEEVDNGQDDDADNMVDEDLSHKLPELGECLEWGSWTCSVTCGTKGNLSRHRSCEKHPSVLLGYNEGPWQTRHRGCDKRHISCVPTCQKGFWSKGCRKACSQRCVNRECDKNTGECSSCVSGYQGPNCAEGCKEGFYGRDCVHLCRTFCPENCDPIDGVCIASDDVFWWTWASGVVIVMGVVPSFVVCFHAYCFYHREPMIWCPPRQLIGP</sequence>
<evidence type="ECO:0000256" key="1">
    <source>
        <dbReference type="SAM" id="Phobius"/>
    </source>
</evidence>
<dbReference type="PANTHER" id="PTHR24035">
    <property type="entry name" value="MULTIPLE EPIDERMAL GROWTH FACTOR-LIKE DOMAINS PROTEIN"/>
    <property type="match status" value="1"/>
</dbReference>
<accession>A0ABM0K7J4</accession>
<dbReference type="RefSeq" id="XP_005110614.2">
    <property type="nucleotide sequence ID" value="XM_005110557.2"/>
</dbReference>
<dbReference type="PANTHER" id="PTHR24035:SF109">
    <property type="entry name" value="PROTEIN DRAPER"/>
    <property type="match status" value="1"/>
</dbReference>
<evidence type="ECO:0000259" key="3">
    <source>
        <dbReference type="Pfam" id="PF17517"/>
    </source>
</evidence>
<protein>
    <submittedName>
        <fullName evidence="5">Uncharacterized protein LOC101859137</fullName>
    </submittedName>
</protein>
<dbReference type="InterPro" id="IPR052108">
    <property type="entry name" value="MEGF/SIB"/>
</dbReference>
<evidence type="ECO:0000313" key="5">
    <source>
        <dbReference type="RefSeq" id="XP_005110614.2"/>
    </source>
</evidence>
<organism evidence="4 5">
    <name type="scientific">Aplysia californica</name>
    <name type="common">California sea hare</name>
    <dbReference type="NCBI Taxonomy" id="6500"/>
    <lineage>
        <taxon>Eukaryota</taxon>
        <taxon>Metazoa</taxon>
        <taxon>Spiralia</taxon>
        <taxon>Lophotrochozoa</taxon>
        <taxon>Mollusca</taxon>
        <taxon>Gastropoda</taxon>
        <taxon>Heterobranchia</taxon>
        <taxon>Euthyneura</taxon>
        <taxon>Tectipleura</taxon>
        <taxon>Aplysiida</taxon>
        <taxon>Aplysioidea</taxon>
        <taxon>Aplysiidae</taxon>
        <taxon>Aplysia</taxon>
    </lineage>
</organism>
<gene>
    <name evidence="5" type="primary">LOC101859137</name>
</gene>
<keyword evidence="1" id="KW-0472">Membrane</keyword>
<keyword evidence="1" id="KW-1133">Transmembrane helix</keyword>
<keyword evidence="2" id="KW-0732">Signal</keyword>
<name>A0ABM0K7J4_APLCA</name>
<feature type="domain" description="IgGFc-binding protein N-terminal" evidence="3">
    <location>
        <begin position="135"/>
        <end position="447"/>
    </location>
</feature>